<dbReference type="SUPFAM" id="SSF46565">
    <property type="entry name" value="Chaperone J-domain"/>
    <property type="match status" value="1"/>
</dbReference>
<dbReference type="InterPro" id="IPR051938">
    <property type="entry name" value="Apopto_cytoskel_mod"/>
</dbReference>
<dbReference type="InterPro" id="IPR036869">
    <property type="entry name" value="J_dom_sf"/>
</dbReference>
<dbReference type="EMBL" id="BMHV01000004">
    <property type="protein sequence ID" value="GGF56959.1"/>
    <property type="molecule type" value="Genomic_DNA"/>
</dbReference>
<dbReference type="InterPro" id="IPR001623">
    <property type="entry name" value="DnaJ_domain"/>
</dbReference>
<dbReference type="RefSeq" id="WP_229734230.1">
    <property type="nucleotide sequence ID" value="NZ_BMHV01000004.1"/>
</dbReference>
<organism evidence="3 4">
    <name type="scientific">Terasakiella brassicae</name>
    <dbReference type="NCBI Taxonomy" id="1634917"/>
    <lineage>
        <taxon>Bacteria</taxon>
        <taxon>Pseudomonadati</taxon>
        <taxon>Pseudomonadota</taxon>
        <taxon>Alphaproteobacteria</taxon>
        <taxon>Rhodospirillales</taxon>
        <taxon>Terasakiellaceae</taxon>
        <taxon>Terasakiella</taxon>
    </lineage>
</organism>
<dbReference type="Pfam" id="PF00226">
    <property type="entry name" value="DnaJ"/>
    <property type="match status" value="1"/>
</dbReference>
<protein>
    <submittedName>
        <fullName evidence="3">Molecular chaperone DnaJ</fullName>
    </submittedName>
</protein>
<name>A0A917BU69_9PROT</name>
<gene>
    <name evidence="3" type="ORF">GCM10011332_08000</name>
</gene>
<dbReference type="AlphaFoldDB" id="A0A917BU69"/>
<sequence length="195" mass="23084">MSFKNDLRFNSRFWEEPETEIAPDAPRCAWPDCNGFGEFKAPKSRDDLRSYHLFCLEHVREYNRRWNYYEGMNSADIERDMRKDYTWDRPSWNFGTFRKSPGGGGGFKDDFGFFNEDGSFKREPEDDYAQFNLEERQAFALMDLKSDATLQELKSRYKVLVKKYHPDANGGDKEAEERFKIISQAYTLLKNVILD</sequence>
<dbReference type="PANTHER" id="PTHR44145:SF3">
    <property type="entry name" value="DNAJ HOMOLOG SUBFAMILY A MEMBER 3, MITOCHONDRIAL"/>
    <property type="match status" value="1"/>
</dbReference>
<evidence type="ECO:0000313" key="3">
    <source>
        <dbReference type="EMBL" id="GGF56959.1"/>
    </source>
</evidence>
<keyword evidence="4" id="KW-1185">Reference proteome</keyword>
<evidence type="ECO:0000256" key="1">
    <source>
        <dbReference type="ARBA" id="ARBA00023186"/>
    </source>
</evidence>
<dbReference type="PROSITE" id="PS50076">
    <property type="entry name" value="DNAJ_2"/>
    <property type="match status" value="1"/>
</dbReference>
<keyword evidence="1" id="KW-0143">Chaperone</keyword>
<reference evidence="3" key="2">
    <citation type="submission" date="2020-09" db="EMBL/GenBank/DDBJ databases">
        <authorList>
            <person name="Sun Q."/>
            <person name="Zhou Y."/>
        </authorList>
    </citation>
    <scope>NUCLEOTIDE SEQUENCE</scope>
    <source>
        <strain evidence="3">CGMCC 1.15254</strain>
    </source>
</reference>
<dbReference type="Gene3D" id="1.10.287.110">
    <property type="entry name" value="DnaJ domain"/>
    <property type="match status" value="1"/>
</dbReference>
<evidence type="ECO:0000313" key="4">
    <source>
        <dbReference type="Proteomes" id="UP000632498"/>
    </source>
</evidence>
<dbReference type="SMART" id="SM00271">
    <property type="entry name" value="DnaJ"/>
    <property type="match status" value="1"/>
</dbReference>
<dbReference type="PRINTS" id="PR00625">
    <property type="entry name" value="JDOMAIN"/>
</dbReference>
<comment type="caution">
    <text evidence="3">The sequence shown here is derived from an EMBL/GenBank/DDBJ whole genome shotgun (WGS) entry which is preliminary data.</text>
</comment>
<accession>A0A917BU69</accession>
<evidence type="ECO:0000259" key="2">
    <source>
        <dbReference type="PROSITE" id="PS50076"/>
    </source>
</evidence>
<feature type="domain" description="J" evidence="2">
    <location>
        <begin position="137"/>
        <end position="194"/>
    </location>
</feature>
<dbReference type="PANTHER" id="PTHR44145">
    <property type="entry name" value="DNAJ HOMOLOG SUBFAMILY A MEMBER 3, MITOCHONDRIAL"/>
    <property type="match status" value="1"/>
</dbReference>
<dbReference type="Proteomes" id="UP000632498">
    <property type="component" value="Unassembled WGS sequence"/>
</dbReference>
<reference evidence="3" key="1">
    <citation type="journal article" date="2014" name="Int. J. Syst. Evol. Microbiol.">
        <title>Complete genome sequence of Corynebacterium casei LMG S-19264T (=DSM 44701T), isolated from a smear-ripened cheese.</title>
        <authorList>
            <consortium name="US DOE Joint Genome Institute (JGI-PGF)"/>
            <person name="Walter F."/>
            <person name="Albersmeier A."/>
            <person name="Kalinowski J."/>
            <person name="Ruckert C."/>
        </authorList>
    </citation>
    <scope>NUCLEOTIDE SEQUENCE</scope>
    <source>
        <strain evidence="3">CGMCC 1.15254</strain>
    </source>
</reference>
<dbReference type="CDD" id="cd06257">
    <property type="entry name" value="DnaJ"/>
    <property type="match status" value="1"/>
</dbReference>
<proteinExistence type="predicted"/>